<dbReference type="Gene3D" id="3.30.530.20">
    <property type="match status" value="1"/>
</dbReference>
<proteinExistence type="predicted"/>
<organism evidence="1 2">
    <name type="scientific">Nocardia terpenica</name>
    <dbReference type="NCBI Taxonomy" id="455432"/>
    <lineage>
        <taxon>Bacteria</taxon>
        <taxon>Bacillati</taxon>
        <taxon>Actinomycetota</taxon>
        <taxon>Actinomycetes</taxon>
        <taxon>Mycobacteriales</taxon>
        <taxon>Nocardiaceae</taxon>
        <taxon>Nocardia</taxon>
    </lineage>
</organism>
<gene>
    <name evidence="1" type="ORF">F6W96_31120</name>
</gene>
<dbReference type="AlphaFoldDB" id="A0A6G9ZHK0"/>
<evidence type="ECO:0000313" key="2">
    <source>
        <dbReference type="Proteomes" id="UP000500953"/>
    </source>
</evidence>
<dbReference type="InterPro" id="IPR023393">
    <property type="entry name" value="START-like_dom_sf"/>
</dbReference>
<sequence>MVSHWYPIEESDDTIFVTAPFRHVRSVEMPVSAEETWAALTGDDVSSWTAGMKELRWTSERPFGVGTTREVRMRGNFVLRERFYRWEEGYRKTFTGVESSHPIFRFLAEDYVVEPTRHGGSCLTWRFAAQVRPEWGPFGRLLDWMLFRPVGRSHIEGMRERLSVGH</sequence>
<protein>
    <submittedName>
        <fullName evidence="1">SRPBCC family protein</fullName>
    </submittedName>
</protein>
<dbReference type="SUPFAM" id="SSF55961">
    <property type="entry name" value="Bet v1-like"/>
    <property type="match status" value="1"/>
</dbReference>
<accession>A0A6G9ZHK0</accession>
<reference evidence="1 2" key="1">
    <citation type="journal article" date="2019" name="ACS Chem. Biol.">
        <title>Identification and Mobilization of a Cryptic Antibiotic Biosynthesis Gene Locus from a Human-Pathogenic Nocardia Isolate.</title>
        <authorList>
            <person name="Herisse M."/>
            <person name="Ishida K."/>
            <person name="Porter J.L."/>
            <person name="Howden B."/>
            <person name="Hertweck C."/>
            <person name="Stinear T.P."/>
            <person name="Pidot S.J."/>
        </authorList>
    </citation>
    <scope>NUCLEOTIDE SEQUENCE [LARGE SCALE GENOMIC DNA]</scope>
    <source>
        <strain evidence="1 2">AUSMDU00012715</strain>
    </source>
</reference>
<name>A0A6G9ZHK0_9NOCA</name>
<dbReference type="CDD" id="cd07821">
    <property type="entry name" value="PYR_PYL_RCAR_like"/>
    <property type="match status" value="1"/>
</dbReference>
<evidence type="ECO:0000313" key="1">
    <source>
        <dbReference type="EMBL" id="QIS24556.1"/>
    </source>
</evidence>
<dbReference type="Proteomes" id="UP000500953">
    <property type="component" value="Chromosome"/>
</dbReference>
<dbReference type="EMBL" id="CP046173">
    <property type="protein sequence ID" value="QIS24556.1"/>
    <property type="molecule type" value="Genomic_DNA"/>
</dbReference>